<dbReference type="NCBIfam" id="TIGR01617">
    <property type="entry name" value="arsC_related"/>
    <property type="match status" value="1"/>
</dbReference>
<dbReference type="InterPro" id="IPR036249">
    <property type="entry name" value="Thioredoxin-like_sf"/>
</dbReference>
<evidence type="ECO:0000256" key="1">
    <source>
        <dbReference type="ARBA" id="ARBA00007198"/>
    </source>
</evidence>
<gene>
    <name evidence="3" type="ORF">E0F26_11705</name>
</gene>
<accession>A0ABY6Q8K4</accession>
<comment type="similarity">
    <text evidence="1 2">Belongs to the ArsC family.</text>
</comment>
<dbReference type="RefSeq" id="WP_279241846.1">
    <property type="nucleotide sequence ID" value="NZ_CP036501.1"/>
</dbReference>
<keyword evidence="4" id="KW-1185">Reference proteome</keyword>
<organism evidence="3 4">
    <name type="scientific">Candidatus Paraluminiphilus aquimaris</name>
    <dbReference type="NCBI Taxonomy" id="2518994"/>
    <lineage>
        <taxon>Bacteria</taxon>
        <taxon>Pseudomonadati</taxon>
        <taxon>Pseudomonadota</taxon>
        <taxon>Gammaproteobacteria</taxon>
        <taxon>Cellvibrionales</taxon>
        <taxon>Halieaceae</taxon>
        <taxon>Candidatus Paraluminiphilus</taxon>
    </lineage>
</organism>
<dbReference type="Pfam" id="PF03960">
    <property type="entry name" value="ArsC"/>
    <property type="match status" value="1"/>
</dbReference>
<name>A0ABY6Q8K4_9GAMM</name>
<dbReference type="PANTHER" id="PTHR30041">
    <property type="entry name" value="ARSENATE REDUCTASE"/>
    <property type="match status" value="1"/>
</dbReference>
<protein>
    <submittedName>
        <fullName evidence="3">Spx/MgsR family RNA polymerase-binding regulatory protein</fullName>
    </submittedName>
</protein>
<dbReference type="PROSITE" id="PS51353">
    <property type="entry name" value="ARSC"/>
    <property type="match status" value="1"/>
</dbReference>
<dbReference type="Gene3D" id="3.40.30.10">
    <property type="entry name" value="Glutaredoxin"/>
    <property type="match status" value="1"/>
</dbReference>
<reference evidence="3 4" key="1">
    <citation type="submission" date="2019-02" db="EMBL/GenBank/DDBJ databases">
        <title>Halieaceae_genomes.</title>
        <authorList>
            <person name="Li S.-H."/>
        </authorList>
    </citation>
    <scope>NUCLEOTIDE SEQUENCE [LARGE SCALE GENOMIC DNA]</scope>
    <source>
        <strain evidence="3 4">JH123</strain>
    </source>
</reference>
<dbReference type="EMBL" id="CP036501">
    <property type="protein sequence ID" value="UZP75360.1"/>
    <property type="molecule type" value="Genomic_DNA"/>
</dbReference>
<dbReference type="PANTHER" id="PTHR30041:SF8">
    <property type="entry name" value="PROTEIN YFFB"/>
    <property type="match status" value="1"/>
</dbReference>
<dbReference type="InterPro" id="IPR006660">
    <property type="entry name" value="Arsenate_reductase-like"/>
</dbReference>
<dbReference type="InterPro" id="IPR006504">
    <property type="entry name" value="Tscrpt_reg_Spx/MgsR"/>
</dbReference>
<evidence type="ECO:0000256" key="2">
    <source>
        <dbReference type="PROSITE-ProRule" id="PRU01282"/>
    </source>
</evidence>
<sequence length="114" mass="12947">MTTIYGIPNCDSVKKARKWLEEKNIEYDFVDVRENTPAASHISHWVTALGAEKMVNKRSTTWKNMSEDERLEAQTGNTVSVLLANPTLIKRPVLEHNEVLDVGFKADAYATYFS</sequence>
<evidence type="ECO:0000313" key="3">
    <source>
        <dbReference type="EMBL" id="UZP75360.1"/>
    </source>
</evidence>
<dbReference type="SUPFAM" id="SSF52833">
    <property type="entry name" value="Thioredoxin-like"/>
    <property type="match status" value="1"/>
</dbReference>
<evidence type="ECO:0000313" key="4">
    <source>
        <dbReference type="Proteomes" id="UP001317963"/>
    </source>
</evidence>
<proteinExistence type="inferred from homology"/>
<dbReference type="Proteomes" id="UP001317963">
    <property type="component" value="Chromosome"/>
</dbReference>